<reference evidence="1" key="1">
    <citation type="submission" date="2023-06" db="EMBL/GenBank/DDBJ databases">
        <authorList>
            <consortium name="Lawrence Berkeley National Laboratory"/>
            <person name="Ahrendt S."/>
            <person name="Sahu N."/>
            <person name="Indic B."/>
            <person name="Wong-Bajracharya J."/>
            <person name="Merenyi Z."/>
            <person name="Ke H.-M."/>
            <person name="Monk M."/>
            <person name="Kocsube S."/>
            <person name="Drula E."/>
            <person name="Lipzen A."/>
            <person name="Balint B."/>
            <person name="Henrissat B."/>
            <person name="Andreopoulos B."/>
            <person name="Martin F.M."/>
            <person name="Harder C.B."/>
            <person name="Rigling D."/>
            <person name="Ford K.L."/>
            <person name="Foster G.D."/>
            <person name="Pangilinan J."/>
            <person name="Papanicolaou A."/>
            <person name="Barry K."/>
            <person name="LaButti K."/>
            <person name="Viragh M."/>
            <person name="Koriabine M."/>
            <person name="Yan M."/>
            <person name="Riley R."/>
            <person name="Champramary S."/>
            <person name="Plett K.L."/>
            <person name="Tsai I.J."/>
            <person name="Slot J."/>
            <person name="Sipos G."/>
            <person name="Plett J."/>
            <person name="Nagy L.G."/>
            <person name="Grigoriev I.V."/>
        </authorList>
    </citation>
    <scope>NUCLEOTIDE SEQUENCE</scope>
    <source>
        <strain evidence="1">HWK02</strain>
    </source>
</reference>
<accession>A0AA39PPS5</accession>
<protein>
    <submittedName>
        <fullName evidence="1">Uncharacterized protein</fullName>
    </submittedName>
</protein>
<sequence length="142" mass="15854">MHASLGLRPFPSVQLWDKYPVYFFPLLLQERKLQIMHITVTAATSTNRNLLIFYWLGHRGRNPVAIVAKLTVDGLRHGTTRVQLIETALRSGLHKLVTAGLVDGLGIRARTYWQGDSSLVTNDWLESNIRSSGSVLGATRTS</sequence>
<dbReference type="Proteomes" id="UP001175228">
    <property type="component" value="Unassembled WGS sequence"/>
</dbReference>
<keyword evidence="2" id="KW-1185">Reference proteome</keyword>
<organism evidence="1 2">
    <name type="scientific">Armillaria luteobubalina</name>
    <dbReference type="NCBI Taxonomy" id="153913"/>
    <lineage>
        <taxon>Eukaryota</taxon>
        <taxon>Fungi</taxon>
        <taxon>Dikarya</taxon>
        <taxon>Basidiomycota</taxon>
        <taxon>Agaricomycotina</taxon>
        <taxon>Agaricomycetes</taxon>
        <taxon>Agaricomycetidae</taxon>
        <taxon>Agaricales</taxon>
        <taxon>Marasmiineae</taxon>
        <taxon>Physalacriaceae</taxon>
        <taxon>Armillaria</taxon>
    </lineage>
</organism>
<evidence type="ECO:0000313" key="2">
    <source>
        <dbReference type="Proteomes" id="UP001175228"/>
    </source>
</evidence>
<evidence type="ECO:0000313" key="1">
    <source>
        <dbReference type="EMBL" id="KAK0488146.1"/>
    </source>
</evidence>
<dbReference type="AlphaFoldDB" id="A0AA39PPS5"/>
<name>A0AA39PPS5_9AGAR</name>
<gene>
    <name evidence="1" type="ORF">EDD18DRAFT_1110519</name>
</gene>
<comment type="caution">
    <text evidence="1">The sequence shown here is derived from an EMBL/GenBank/DDBJ whole genome shotgun (WGS) entry which is preliminary data.</text>
</comment>
<proteinExistence type="predicted"/>
<dbReference type="EMBL" id="JAUEPU010000041">
    <property type="protein sequence ID" value="KAK0488146.1"/>
    <property type="molecule type" value="Genomic_DNA"/>
</dbReference>